<feature type="compositionally biased region" description="Polar residues" evidence="4">
    <location>
        <begin position="40"/>
        <end position="50"/>
    </location>
</feature>
<feature type="compositionally biased region" description="Low complexity" evidence="4">
    <location>
        <begin position="244"/>
        <end position="260"/>
    </location>
</feature>
<protein>
    <recommendedName>
        <fullName evidence="7">Zinc finger PHD-type domain-containing protein</fullName>
    </recommendedName>
</protein>
<dbReference type="VEuPathDB" id="FungiDB:G647_03204"/>
<dbReference type="VEuPathDB" id="FungiDB:CLCR_04650"/>
<sequence>MPAKGTSYQLDASTSSTRSVNTKKRLHEDEVIPQGDIQESGKSSKQQRVENLSDGPCNLLDTAATSPCSSTKSSIPKPSPTAQAEVNSRNGPEPFPIETRPYRLALQDLEKVLKSRSLPSTHGAAHVDKKKPVGWCNCKTGGDELDAVICDNPDCETIWYHVRCLSKEVQSFSERFNLWLCSSCFIKSKNQHEKKMRELAAKDRKRGPHSLDDPNRQDSVRDRDSSVVPSIEVDDSTTARKNPSEQQPETTTPPSSSVETASANSPHFPRETESAATPAPLTLLKEDEHDDEPPNASAQITQADNLSPVPTQSLQAQRSELCRQNGGREATGLDVVERVSEEQSQNIDEHQRTSTPQSERTLEDDHTSSSETESCHSRDSQDVQTQGSSMQARARRRYTNFIHRDPEVFGLAYRVTNHEKISASAKSWTSSESHCIDKTMTEEKCIVIRYLHGEEVPVPVAPPGGSEAFLHIRCCRENDFKSRHVVEVPVRLLMMFSPALNGFDIFSNASQLFDAAPGTFVGTIDVGRIDKGVVESAVTFLKGGVLEVRLPALGQHISYAEKKALLQTADLAHKLDIICLQKAAMHAICVSVLREQTDWDNEETRLLLQTATWERNPARDLDKIIDSGLIENPHVLPMLACEREDRRELCAMSAVCFGLGDRIQLDPEIYEMF</sequence>
<name>A0A1C1CJJ0_9EURO</name>
<dbReference type="InterPro" id="IPR019786">
    <property type="entry name" value="Zinc_finger_PHD-type_CS"/>
</dbReference>
<accession>A0A1C1CJJ0</accession>
<proteinExistence type="predicted"/>
<dbReference type="InterPro" id="IPR013083">
    <property type="entry name" value="Znf_RING/FYVE/PHD"/>
</dbReference>
<feature type="compositionally biased region" description="Basic and acidic residues" evidence="4">
    <location>
        <begin position="360"/>
        <end position="381"/>
    </location>
</feature>
<evidence type="ECO:0000313" key="5">
    <source>
        <dbReference type="EMBL" id="OCT48694.1"/>
    </source>
</evidence>
<evidence type="ECO:0000256" key="3">
    <source>
        <dbReference type="ARBA" id="ARBA00022833"/>
    </source>
</evidence>
<feature type="compositionally biased region" description="Polar residues" evidence="4">
    <location>
        <begin position="382"/>
        <end position="391"/>
    </location>
</feature>
<evidence type="ECO:0000256" key="4">
    <source>
        <dbReference type="SAM" id="MobiDB-lite"/>
    </source>
</evidence>
<evidence type="ECO:0008006" key="7">
    <source>
        <dbReference type="Google" id="ProtNLM"/>
    </source>
</evidence>
<feature type="region of interest" description="Disordered" evidence="4">
    <location>
        <begin position="1"/>
        <end position="98"/>
    </location>
</feature>
<dbReference type="GO" id="GO:0008270">
    <property type="term" value="F:zinc ion binding"/>
    <property type="evidence" value="ECO:0007669"/>
    <property type="project" value="UniProtKB-KW"/>
</dbReference>
<comment type="caution">
    <text evidence="5">The sequence shown here is derived from an EMBL/GenBank/DDBJ whole genome shotgun (WGS) entry which is preliminary data.</text>
</comment>
<feature type="region of interest" description="Disordered" evidence="4">
    <location>
        <begin position="196"/>
        <end position="393"/>
    </location>
</feature>
<feature type="compositionally biased region" description="Polar residues" evidence="4">
    <location>
        <begin position="1"/>
        <end position="20"/>
    </location>
</feature>
<reference evidence="6" key="1">
    <citation type="submission" date="2015-07" db="EMBL/GenBank/DDBJ databases">
        <authorList>
            <person name="Teixeira M.M."/>
            <person name="Souza R.C."/>
            <person name="Almeida L.G."/>
            <person name="Vicente V.A."/>
            <person name="de Hoog S."/>
            <person name="Bocca A.L."/>
            <person name="de Almeida S.R."/>
            <person name="Vasconcelos A.T."/>
            <person name="Felipe M.S."/>
        </authorList>
    </citation>
    <scope>NUCLEOTIDE SEQUENCE [LARGE SCALE GENOMIC DNA]</scope>
    <source>
        <strain evidence="6">KSF</strain>
    </source>
</reference>
<evidence type="ECO:0000256" key="1">
    <source>
        <dbReference type="ARBA" id="ARBA00022723"/>
    </source>
</evidence>
<evidence type="ECO:0000256" key="2">
    <source>
        <dbReference type="ARBA" id="ARBA00022771"/>
    </source>
</evidence>
<keyword evidence="6" id="KW-1185">Reference proteome</keyword>
<gene>
    <name evidence="5" type="ORF">CLCR_04650</name>
</gene>
<organism evidence="5 6">
    <name type="scientific">Cladophialophora carrionii</name>
    <dbReference type="NCBI Taxonomy" id="86049"/>
    <lineage>
        <taxon>Eukaryota</taxon>
        <taxon>Fungi</taxon>
        <taxon>Dikarya</taxon>
        <taxon>Ascomycota</taxon>
        <taxon>Pezizomycotina</taxon>
        <taxon>Eurotiomycetes</taxon>
        <taxon>Chaetothyriomycetidae</taxon>
        <taxon>Chaetothyriales</taxon>
        <taxon>Herpotrichiellaceae</taxon>
        <taxon>Cladophialophora</taxon>
    </lineage>
</organism>
<feature type="compositionally biased region" description="Basic and acidic residues" evidence="4">
    <location>
        <begin position="209"/>
        <end position="225"/>
    </location>
</feature>
<dbReference type="PROSITE" id="PS01359">
    <property type="entry name" value="ZF_PHD_1"/>
    <property type="match status" value="1"/>
</dbReference>
<dbReference type="Proteomes" id="UP000094526">
    <property type="component" value="Unassembled WGS sequence"/>
</dbReference>
<feature type="compositionally biased region" description="Polar residues" evidence="4">
    <location>
        <begin position="296"/>
        <end position="318"/>
    </location>
</feature>
<dbReference type="InterPro" id="IPR011011">
    <property type="entry name" value="Znf_FYVE_PHD"/>
</dbReference>
<dbReference type="EMBL" id="LGRB01000011">
    <property type="protein sequence ID" value="OCT48694.1"/>
    <property type="molecule type" value="Genomic_DNA"/>
</dbReference>
<dbReference type="STRING" id="86049.A0A1C1CJJ0"/>
<evidence type="ECO:0000313" key="6">
    <source>
        <dbReference type="Proteomes" id="UP000094526"/>
    </source>
</evidence>
<dbReference type="SUPFAM" id="SSF57903">
    <property type="entry name" value="FYVE/PHD zinc finger"/>
    <property type="match status" value="1"/>
</dbReference>
<dbReference type="OrthoDB" id="4121255at2759"/>
<dbReference type="Gene3D" id="3.30.40.10">
    <property type="entry name" value="Zinc/RING finger domain, C3HC4 (zinc finger)"/>
    <property type="match status" value="1"/>
</dbReference>
<dbReference type="AlphaFoldDB" id="A0A1C1CJJ0"/>
<keyword evidence="1" id="KW-0479">Metal-binding</keyword>
<feature type="compositionally biased region" description="Low complexity" evidence="4">
    <location>
        <begin position="62"/>
        <end position="82"/>
    </location>
</feature>
<keyword evidence="2" id="KW-0863">Zinc-finger</keyword>
<feature type="compositionally biased region" description="Basic and acidic residues" evidence="4">
    <location>
        <begin position="335"/>
        <end position="352"/>
    </location>
</feature>
<keyword evidence="3" id="KW-0862">Zinc</keyword>